<reference evidence="2" key="2">
    <citation type="submission" date="2021-09" db="EMBL/GenBank/DDBJ databases">
        <authorList>
            <person name="Gilroy R."/>
        </authorList>
    </citation>
    <scope>NUCLEOTIDE SEQUENCE</scope>
    <source>
        <strain evidence="2">CHK171-7178</strain>
    </source>
</reference>
<dbReference type="GO" id="GO:0016301">
    <property type="term" value="F:kinase activity"/>
    <property type="evidence" value="ECO:0007669"/>
    <property type="project" value="UniProtKB-KW"/>
</dbReference>
<reference evidence="2" key="1">
    <citation type="journal article" date="2021" name="PeerJ">
        <title>Extensive microbial diversity within the chicken gut microbiome revealed by metagenomics and culture.</title>
        <authorList>
            <person name="Gilroy R."/>
            <person name="Ravi A."/>
            <person name="Getino M."/>
            <person name="Pursley I."/>
            <person name="Horton D.L."/>
            <person name="Alikhan N.F."/>
            <person name="Baker D."/>
            <person name="Gharbi K."/>
            <person name="Hall N."/>
            <person name="Watson M."/>
            <person name="Adriaenssens E.M."/>
            <person name="Foster-Nyarko E."/>
            <person name="Jarju S."/>
            <person name="Secka A."/>
            <person name="Antonio M."/>
            <person name="Oren A."/>
            <person name="Chaudhuri R.R."/>
            <person name="La Ragione R."/>
            <person name="Hildebrand F."/>
            <person name="Pallen M.J."/>
        </authorList>
    </citation>
    <scope>NUCLEOTIDE SEQUENCE</scope>
    <source>
        <strain evidence="2">CHK171-7178</strain>
    </source>
</reference>
<keyword evidence="2" id="KW-0418">Kinase</keyword>
<accession>A0A921KBG7</accession>
<name>A0A921KBG7_SPOPS</name>
<keyword evidence="2" id="KW-0808">Transferase</keyword>
<protein>
    <submittedName>
        <fullName evidence="2">Histidine kinase</fullName>
    </submittedName>
</protein>
<organism evidence="2 3">
    <name type="scientific">Sporosarcina psychrophila</name>
    <name type="common">Bacillus psychrophilus</name>
    <dbReference type="NCBI Taxonomy" id="1476"/>
    <lineage>
        <taxon>Bacteria</taxon>
        <taxon>Bacillati</taxon>
        <taxon>Bacillota</taxon>
        <taxon>Bacilli</taxon>
        <taxon>Bacillales</taxon>
        <taxon>Caryophanaceae</taxon>
        <taxon>Sporosarcina</taxon>
    </lineage>
</organism>
<evidence type="ECO:0000256" key="1">
    <source>
        <dbReference type="SAM" id="Phobius"/>
    </source>
</evidence>
<comment type="caution">
    <text evidence="2">The sequence shown here is derived from an EMBL/GenBank/DDBJ whole genome shotgun (WGS) entry which is preliminary data.</text>
</comment>
<feature type="transmembrane region" description="Helical" evidence="1">
    <location>
        <begin position="6"/>
        <end position="23"/>
    </location>
</feature>
<keyword evidence="1" id="KW-0812">Transmembrane</keyword>
<sequence length="61" mass="6962">MRAFKFVIPIMLLVGGFGWMKLSKDFQDVPELSRFFIIIGAMLVSGIISYFLFPKDEGEKS</sequence>
<evidence type="ECO:0000313" key="2">
    <source>
        <dbReference type="EMBL" id="HJF30297.1"/>
    </source>
</evidence>
<feature type="transmembrane region" description="Helical" evidence="1">
    <location>
        <begin position="35"/>
        <end position="53"/>
    </location>
</feature>
<proteinExistence type="predicted"/>
<evidence type="ECO:0000313" key="3">
    <source>
        <dbReference type="Proteomes" id="UP000698173"/>
    </source>
</evidence>
<dbReference type="EMBL" id="DYWT01000012">
    <property type="protein sequence ID" value="HJF30297.1"/>
    <property type="molecule type" value="Genomic_DNA"/>
</dbReference>
<keyword evidence="1" id="KW-1133">Transmembrane helix</keyword>
<keyword evidence="1" id="KW-0472">Membrane</keyword>
<gene>
    <name evidence="2" type="ORF">K8V56_00785</name>
</gene>
<dbReference type="Proteomes" id="UP000698173">
    <property type="component" value="Unassembled WGS sequence"/>
</dbReference>
<dbReference type="AlphaFoldDB" id="A0A921KBG7"/>